<keyword evidence="8 11" id="KW-1133">Transmembrane helix</keyword>
<comment type="subcellular location">
    <subcellularLocation>
        <location evidence="2">Cell membrane</location>
    </subcellularLocation>
</comment>
<dbReference type="RefSeq" id="WP_045297576.1">
    <property type="nucleotide sequence ID" value="NZ_JYJA01000029.1"/>
</dbReference>
<keyword evidence="14" id="KW-1185">Reference proteome</keyword>
<keyword evidence="5 13" id="KW-0808">Transferase</keyword>
<dbReference type="InterPro" id="IPR003661">
    <property type="entry name" value="HisK_dim/P_dom"/>
</dbReference>
<dbReference type="PROSITE" id="PS50109">
    <property type="entry name" value="HIS_KIN"/>
    <property type="match status" value="1"/>
</dbReference>
<dbReference type="GO" id="GO:0005886">
    <property type="term" value="C:plasma membrane"/>
    <property type="evidence" value="ECO:0007669"/>
    <property type="project" value="UniProtKB-SubCell"/>
</dbReference>
<evidence type="ECO:0000256" key="8">
    <source>
        <dbReference type="ARBA" id="ARBA00022989"/>
    </source>
</evidence>
<evidence type="ECO:0000313" key="14">
    <source>
        <dbReference type="Proteomes" id="UP000034098"/>
    </source>
</evidence>
<dbReference type="Pfam" id="PF02518">
    <property type="entry name" value="HATPase_c"/>
    <property type="match status" value="1"/>
</dbReference>
<evidence type="ECO:0000256" key="2">
    <source>
        <dbReference type="ARBA" id="ARBA00004236"/>
    </source>
</evidence>
<dbReference type="EMBL" id="JYJA01000029">
    <property type="protein sequence ID" value="KJL43779.1"/>
    <property type="molecule type" value="Genomic_DNA"/>
</dbReference>
<dbReference type="SMART" id="SM00388">
    <property type="entry name" value="HisKA"/>
    <property type="match status" value="1"/>
</dbReference>
<sequence>MILRRARWRLTLGFTAVQVLTYAAFALGVYAFVTATFDFDGVEDGGSAPTAEAGFATLRTALLVAFAGLLLVAPLSSWILAGVAMRPVAAALAAQRRFVDDASHELRTPLTAIQAQLEMALLRPRSVAEYRAASEAALAATHTLGAIANDLLAASEDAGERSDTSFVAVGDAVESARALLRRPERVTVGVTGRPTVEASAAALQRVLLNVLVNACRYSGDDTLVGVRVFARGRWAVVEVEDHGIGMTPAEVRHAFDRFWQADPSRGGEGSGLGLSIVRDIVISLRGRVSISSRPGAGTTVRLRLPLSRSSHDRLRSVKATADSV</sequence>
<evidence type="ECO:0000256" key="10">
    <source>
        <dbReference type="ARBA" id="ARBA00023136"/>
    </source>
</evidence>
<evidence type="ECO:0000259" key="12">
    <source>
        <dbReference type="PROSITE" id="PS50109"/>
    </source>
</evidence>
<dbReference type="Gene3D" id="3.30.565.10">
    <property type="entry name" value="Histidine kinase-like ATPase, C-terminal domain"/>
    <property type="match status" value="1"/>
</dbReference>
<dbReference type="InterPro" id="IPR036890">
    <property type="entry name" value="HATPase_C_sf"/>
</dbReference>
<dbReference type="PATRIC" id="fig|69370.6.peg.1187"/>
<evidence type="ECO:0000256" key="1">
    <source>
        <dbReference type="ARBA" id="ARBA00000085"/>
    </source>
</evidence>
<evidence type="ECO:0000256" key="3">
    <source>
        <dbReference type="ARBA" id="ARBA00012438"/>
    </source>
</evidence>
<accession>A0A0M2HBB3</accession>
<feature type="transmembrane region" description="Helical" evidence="11">
    <location>
        <begin position="53"/>
        <end position="76"/>
    </location>
</feature>
<keyword evidence="10 11" id="KW-0472">Membrane</keyword>
<name>A0A0M2HBB3_MICTR</name>
<gene>
    <name evidence="13" type="primary">arlS_2</name>
    <name evidence="13" type="ORF">RS82_01155</name>
</gene>
<evidence type="ECO:0000256" key="6">
    <source>
        <dbReference type="ARBA" id="ARBA00022692"/>
    </source>
</evidence>
<evidence type="ECO:0000256" key="11">
    <source>
        <dbReference type="SAM" id="Phobius"/>
    </source>
</evidence>
<evidence type="ECO:0000313" key="13">
    <source>
        <dbReference type="EMBL" id="KJL43779.1"/>
    </source>
</evidence>
<keyword evidence="4" id="KW-0597">Phosphoprotein</keyword>
<evidence type="ECO:0000256" key="4">
    <source>
        <dbReference type="ARBA" id="ARBA00022553"/>
    </source>
</evidence>
<reference evidence="13 14" key="1">
    <citation type="submission" date="2015-02" db="EMBL/GenBank/DDBJ databases">
        <title>Draft genome sequences of ten Microbacterium spp. with emphasis on heavy metal contaminated environments.</title>
        <authorList>
            <person name="Corretto E."/>
        </authorList>
    </citation>
    <scope>NUCLEOTIDE SEQUENCE [LARGE SCALE GENOMIC DNA]</scope>
    <source>
        <strain evidence="13 14">DSM 8608</strain>
    </source>
</reference>
<evidence type="ECO:0000256" key="5">
    <source>
        <dbReference type="ARBA" id="ARBA00022679"/>
    </source>
</evidence>
<dbReference type="SUPFAM" id="SSF55874">
    <property type="entry name" value="ATPase domain of HSP90 chaperone/DNA topoisomerase II/histidine kinase"/>
    <property type="match status" value="1"/>
</dbReference>
<dbReference type="Proteomes" id="UP000034098">
    <property type="component" value="Unassembled WGS sequence"/>
</dbReference>
<proteinExistence type="predicted"/>
<dbReference type="SUPFAM" id="SSF47384">
    <property type="entry name" value="Homodimeric domain of signal transducing histidine kinase"/>
    <property type="match status" value="1"/>
</dbReference>
<organism evidence="13 14">
    <name type="scientific">Microbacterium trichothecenolyticum</name>
    <name type="common">Aureobacterium trichothecenolyticum</name>
    <dbReference type="NCBI Taxonomy" id="69370"/>
    <lineage>
        <taxon>Bacteria</taxon>
        <taxon>Bacillati</taxon>
        <taxon>Actinomycetota</taxon>
        <taxon>Actinomycetes</taxon>
        <taxon>Micrococcales</taxon>
        <taxon>Microbacteriaceae</taxon>
        <taxon>Microbacterium</taxon>
    </lineage>
</organism>
<dbReference type="Pfam" id="PF00512">
    <property type="entry name" value="HisKA"/>
    <property type="match status" value="1"/>
</dbReference>
<dbReference type="SMART" id="SM00387">
    <property type="entry name" value="HATPase_c"/>
    <property type="match status" value="1"/>
</dbReference>
<dbReference type="InterPro" id="IPR036097">
    <property type="entry name" value="HisK_dim/P_sf"/>
</dbReference>
<keyword evidence="6 11" id="KW-0812">Transmembrane</keyword>
<dbReference type="InterPro" id="IPR050428">
    <property type="entry name" value="TCS_sensor_his_kinase"/>
</dbReference>
<dbReference type="PANTHER" id="PTHR45436:SF5">
    <property type="entry name" value="SENSOR HISTIDINE KINASE TRCS"/>
    <property type="match status" value="1"/>
</dbReference>
<protein>
    <recommendedName>
        <fullName evidence="3">histidine kinase</fullName>
        <ecNumber evidence="3">2.7.13.3</ecNumber>
    </recommendedName>
</protein>
<comment type="caution">
    <text evidence="13">The sequence shown here is derived from an EMBL/GenBank/DDBJ whole genome shotgun (WGS) entry which is preliminary data.</text>
</comment>
<dbReference type="GO" id="GO:0000155">
    <property type="term" value="F:phosphorelay sensor kinase activity"/>
    <property type="evidence" value="ECO:0007669"/>
    <property type="project" value="InterPro"/>
</dbReference>
<feature type="domain" description="Histidine kinase" evidence="12">
    <location>
        <begin position="101"/>
        <end position="308"/>
    </location>
</feature>
<keyword evidence="7 13" id="KW-0418">Kinase</keyword>
<keyword evidence="9" id="KW-0902">Two-component regulatory system</keyword>
<dbReference type="Gene3D" id="1.10.287.130">
    <property type="match status" value="1"/>
</dbReference>
<dbReference type="InterPro" id="IPR005467">
    <property type="entry name" value="His_kinase_dom"/>
</dbReference>
<dbReference type="PANTHER" id="PTHR45436">
    <property type="entry name" value="SENSOR HISTIDINE KINASE YKOH"/>
    <property type="match status" value="1"/>
</dbReference>
<dbReference type="CDD" id="cd00082">
    <property type="entry name" value="HisKA"/>
    <property type="match status" value="1"/>
</dbReference>
<evidence type="ECO:0000256" key="9">
    <source>
        <dbReference type="ARBA" id="ARBA00023012"/>
    </source>
</evidence>
<dbReference type="AlphaFoldDB" id="A0A0M2HBB3"/>
<dbReference type="PRINTS" id="PR00344">
    <property type="entry name" value="BCTRLSENSOR"/>
</dbReference>
<dbReference type="EC" id="2.7.13.3" evidence="3"/>
<dbReference type="InterPro" id="IPR004358">
    <property type="entry name" value="Sig_transdc_His_kin-like_C"/>
</dbReference>
<dbReference type="OrthoDB" id="9786919at2"/>
<feature type="transmembrane region" description="Helical" evidence="11">
    <location>
        <begin position="12"/>
        <end position="33"/>
    </location>
</feature>
<evidence type="ECO:0000256" key="7">
    <source>
        <dbReference type="ARBA" id="ARBA00022777"/>
    </source>
</evidence>
<dbReference type="InterPro" id="IPR003594">
    <property type="entry name" value="HATPase_dom"/>
</dbReference>
<comment type="catalytic activity">
    <reaction evidence="1">
        <text>ATP + protein L-histidine = ADP + protein N-phospho-L-histidine.</text>
        <dbReference type="EC" id="2.7.13.3"/>
    </reaction>
</comment>